<evidence type="ECO:0000256" key="1">
    <source>
        <dbReference type="SAM" id="MobiDB-lite"/>
    </source>
</evidence>
<feature type="region of interest" description="Disordered" evidence="1">
    <location>
        <begin position="1"/>
        <end position="49"/>
    </location>
</feature>
<organism evidence="2 3">
    <name type="scientific">Trifolium medium</name>
    <dbReference type="NCBI Taxonomy" id="97028"/>
    <lineage>
        <taxon>Eukaryota</taxon>
        <taxon>Viridiplantae</taxon>
        <taxon>Streptophyta</taxon>
        <taxon>Embryophyta</taxon>
        <taxon>Tracheophyta</taxon>
        <taxon>Spermatophyta</taxon>
        <taxon>Magnoliopsida</taxon>
        <taxon>eudicotyledons</taxon>
        <taxon>Gunneridae</taxon>
        <taxon>Pentapetalae</taxon>
        <taxon>rosids</taxon>
        <taxon>fabids</taxon>
        <taxon>Fabales</taxon>
        <taxon>Fabaceae</taxon>
        <taxon>Papilionoideae</taxon>
        <taxon>50 kb inversion clade</taxon>
        <taxon>NPAAA clade</taxon>
        <taxon>Hologalegina</taxon>
        <taxon>IRL clade</taxon>
        <taxon>Trifolieae</taxon>
        <taxon>Trifolium</taxon>
    </lineage>
</organism>
<feature type="compositionally biased region" description="Basic and acidic residues" evidence="1">
    <location>
        <begin position="37"/>
        <end position="49"/>
    </location>
</feature>
<dbReference type="Proteomes" id="UP000265520">
    <property type="component" value="Unassembled WGS sequence"/>
</dbReference>
<evidence type="ECO:0000313" key="2">
    <source>
        <dbReference type="EMBL" id="MCH94770.1"/>
    </source>
</evidence>
<name>A0A392N4M3_9FABA</name>
<dbReference type="EMBL" id="LXQA010028106">
    <property type="protein sequence ID" value="MCH94770.1"/>
    <property type="molecule type" value="Genomic_DNA"/>
</dbReference>
<sequence>VYGAENENILANEESSGRESGSIEPLRKSGQIPTRWSRSEKEIVRSKGQ</sequence>
<proteinExistence type="predicted"/>
<keyword evidence="3" id="KW-1185">Reference proteome</keyword>
<protein>
    <submittedName>
        <fullName evidence="2">Uncharacterized protein</fullName>
    </submittedName>
</protein>
<accession>A0A392N4M3</accession>
<reference evidence="2 3" key="1">
    <citation type="journal article" date="2018" name="Front. Plant Sci.">
        <title>Red Clover (Trifolium pratense) and Zigzag Clover (T. medium) - A Picture of Genomic Similarities and Differences.</title>
        <authorList>
            <person name="Dluhosova J."/>
            <person name="Istvanek J."/>
            <person name="Nedelnik J."/>
            <person name="Repkova J."/>
        </authorList>
    </citation>
    <scope>NUCLEOTIDE SEQUENCE [LARGE SCALE GENOMIC DNA]</scope>
    <source>
        <strain evidence="3">cv. 10/8</strain>
        <tissue evidence="2">Leaf</tissue>
    </source>
</reference>
<gene>
    <name evidence="2" type="ORF">A2U01_0015735</name>
</gene>
<dbReference type="AlphaFoldDB" id="A0A392N4M3"/>
<feature type="non-terminal residue" evidence="2">
    <location>
        <position position="1"/>
    </location>
</feature>
<evidence type="ECO:0000313" key="3">
    <source>
        <dbReference type="Proteomes" id="UP000265520"/>
    </source>
</evidence>
<comment type="caution">
    <text evidence="2">The sequence shown here is derived from an EMBL/GenBank/DDBJ whole genome shotgun (WGS) entry which is preliminary data.</text>
</comment>